<dbReference type="PROSITE" id="PS50835">
    <property type="entry name" value="IG_LIKE"/>
    <property type="match status" value="3"/>
</dbReference>
<dbReference type="PANTHER" id="PTHR24416">
    <property type="entry name" value="TYROSINE-PROTEIN KINASE RECEPTOR"/>
    <property type="match status" value="1"/>
</dbReference>
<evidence type="ECO:0000313" key="24">
    <source>
        <dbReference type="EMBL" id="CAL4061662.1"/>
    </source>
</evidence>
<dbReference type="PIRSF" id="PIRSF000615">
    <property type="entry name" value="TyrPK_CSF1-R"/>
    <property type="match status" value="1"/>
</dbReference>
<dbReference type="PROSITE" id="PS50011">
    <property type="entry name" value="PROTEIN_KINASE_DOM"/>
    <property type="match status" value="1"/>
</dbReference>
<comment type="subcellular location">
    <subcellularLocation>
        <location evidence="1">Membrane</location>
        <topology evidence="1">Single-pass membrane protein</topology>
    </subcellularLocation>
</comment>
<dbReference type="PROSITE" id="PS00107">
    <property type="entry name" value="PROTEIN_KINASE_ATP"/>
    <property type="match status" value="1"/>
</dbReference>
<feature type="signal peptide" evidence="21">
    <location>
        <begin position="1"/>
        <end position="20"/>
    </location>
</feature>
<dbReference type="PROSITE" id="PS00109">
    <property type="entry name" value="PROTEIN_KINASE_TYR"/>
    <property type="match status" value="1"/>
</dbReference>
<dbReference type="FunFam" id="1.10.510.10:FF:000554">
    <property type="entry name" value="Predicted protein"/>
    <property type="match status" value="1"/>
</dbReference>
<feature type="binding site" evidence="17">
    <location>
        <position position="1230"/>
    </location>
    <ligand>
        <name>Mg(2+)</name>
        <dbReference type="ChEBI" id="CHEBI:18420"/>
    </ligand>
</feature>
<dbReference type="InterPro" id="IPR003599">
    <property type="entry name" value="Ig_sub"/>
</dbReference>
<dbReference type="SMART" id="SM00409">
    <property type="entry name" value="IG"/>
    <property type="match status" value="4"/>
</dbReference>
<feature type="domain" description="Ig-like" evidence="23">
    <location>
        <begin position="431"/>
        <end position="535"/>
    </location>
</feature>
<feature type="compositionally biased region" description="Polar residues" evidence="19">
    <location>
        <begin position="1476"/>
        <end position="1486"/>
    </location>
</feature>
<name>A0AAV2PM98_MEGNR</name>
<dbReference type="GO" id="GO:0005886">
    <property type="term" value="C:plasma membrane"/>
    <property type="evidence" value="ECO:0007669"/>
    <property type="project" value="TreeGrafter"/>
</dbReference>
<dbReference type="Gene3D" id="1.10.510.10">
    <property type="entry name" value="Transferase(Phosphotransferase) domain 1"/>
    <property type="match status" value="1"/>
</dbReference>
<organism evidence="24 25">
    <name type="scientific">Meganyctiphanes norvegica</name>
    <name type="common">Northern krill</name>
    <name type="synonym">Thysanopoda norvegica</name>
    <dbReference type="NCBI Taxonomy" id="48144"/>
    <lineage>
        <taxon>Eukaryota</taxon>
        <taxon>Metazoa</taxon>
        <taxon>Ecdysozoa</taxon>
        <taxon>Arthropoda</taxon>
        <taxon>Crustacea</taxon>
        <taxon>Multicrustacea</taxon>
        <taxon>Malacostraca</taxon>
        <taxon>Eumalacostraca</taxon>
        <taxon>Eucarida</taxon>
        <taxon>Euphausiacea</taxon>
        <taxon>Euphausiidae</taxon>
        <taxon>Meganyctiphanes</taxon>
    </lineage>
</organism>
<keyword evidence="5" id="KW-0418">Kinase</keyword>
<keyword evidence="8 20" id="KW-0472">Membrane</keyword>
<keyword evidence="3 20" id="KW-0812">Transmembrane</keyword>
<evidence type="ECO:0000256" key="2">
    <source>
        <dbReference type="ARBA" id="ARBA00022679"/>
    </source>
</evidence>
<evidence type="ECO:0000256" key="15">
    <source>
        <dbReference type="PIRSR" id="PIRSR000615-1"/>
    </source>
</evidence>
<keyword evidence="11" id="KW-0675">Receptor</keyword>
<evidence type="ECO:0000256" key="17">
    <source>
        <dbReference type="PIRSR" id="PIRSR000615-3"/>
    </source>
</evidence>
<feature type="chain" id="PRO_5043416155" description="Vascular endothelial growth factor receptor 1" evidence="21">
    <location>
        <begin position="21"/>
        <end position="1624"/>
    </location>
</feature>
<dbReference type="InterPro" id="IPR008266">
    <property type="entry name" value="Tyr_kinase_AS"/>
</dbReference>
<keyword evidence="13" id="KW-0393">Immunoglobulin domain</keyword>
<evidence type="ECO:0000259" key="22">
    <source>
        <dbReference type="PROSITE" id="PS50011"/>
    </source>
</evidence>
<feature type="binding site" evidence="16">
    <location>
        <position position="1229"/>
    </location>
    <ligand>
        <name>ATP</name>
        <dbReference type="ChEBI" id="CHEBI:30616"/>
    </ligand>
</feature>
<evidence type="ECO:0000256" key="11">
    <source>
        <dbReference type="ARBA" id="ARBA00023170"/>
    </source>
</evidence>
<feature type="domain" description="Ig-like" evidence="23">
    <location>
        <begin position="228"/>
        <end position="323"/>
    </location>
</feature>
<dbReference type="Pfam" id="PF07714">
    <property type="entry name" value="PK_Tyr_Ser-Thr"/>
    <property type="match status" value="2"/>
</dbReference>
<dbReference type="SUPFAM" id="SSF56112">
    <property type="entry name" value="Protein kinase-like (PK-like)"/>
    <property type="match status" value="1"/>
</dbReference>
<keyword evidence="17" id="KW-0460">Magnesium</keyword>
<protein>
    <recommendedName>
        <fullName evidence="26">Vascular endothelial growth factor receptor 1</fullName>
    </recommendedName>
</protein>
<evidence type="ECO:0008006" key="26">
    <source>
        <dbReference type="Google" id="ProtNLM"/>
    </source>
</evidence>
<feature type="binding site" evidence="16">
    <location>
        <begin position="840"/>
        <end position="847"/>
    </location>
    <ligand>
        <name>ATP</name>
        <dbReference type="ChEBI" id="CHEBI:30616"/>
    </ligand>
</feature>
<dbReference type="InterPro" id="IPR036179">
    <property type="entry name" value="Ig-like_dom_sf"/>
</dbReference>
<sequence length="1624" mass="184126">MNTTELKIWTLITIITFASSIMCSPPRLNQTEEILVDVSNENLSANLIIRCEAQQNVTWNWTAPLDEQTIEDYLVITYSYHQDTDYPYVSVLKLIDPYNTDTGYYGCQHQNAMGLDDLQNTAKTYAYVYDGENGLAVPRHVHYINVDTSERLEMQCPTTKNDIKVRLIYNEQDISSNVFVSWNSRVGFVRRNLAISHSGFYKCEPDGFDDSVSFYVTVQPSSAGVDPPTISPLPSSHFVVNFPFTLDCMKTNSDNGIKLTWNFPRMNEKDTFIITNKNKTQNEQEYLVSSLTIKSATIKDQGDYECTASVEGSEANSDPYTVIVKETLEPYINLTKRDRIDVKEGDDVDWRTDVFAFPSNPQVIYRYYDRREINDEDERITIEHHTNQAESWLRIKNVTKDDYGGYVLEVISNDGALRKETKTLIQVSSKPYTSLTVPRVVANEKNLTVECIAKGYPIEDVNTTWQIDYCSEGLHTCTGHFMKFDLAGANSSWPPDEGNVKRDFISFMPESSGRIKCKSQNNIGETSTIKTIRISDIGDDYIFRYTVEGESYTSAETKKDLKVIENDKFHLLCGGIKFDFKAVKLEFSTESEGSNIIKANETIYSIIREVSSEAIEKKYAGTYTCSAVPHDKSLTRIVRKLIVNVIDEVAPYFWGDPNMKGHNTISMDEGKKMILNCSVRGTPRPKIDWSKNGQPFTVDKNNEEIHMSRNNQTVEFKFLKELHSGTYKCHIKNRKSHIVGQMKLQVYKNQALSKGAVIGLVVAVIIIIAMIVLVIWLFLRVKKEKDFKNEFRKNELYLFEKGNVGDLNQDCLADEQAQLLPYDKQWEIPRDDIDMGKQLGEGAFGRVVKAKVQNLNGEIEAKTAAVKMCKCQADPSQVRSLAGELKIMIHLGKHLNIVNLIGASTVNISKGELWILVEYCHFGNLLKFMLQHRHHFINQVDPDTDRIDHNNFTLSPLSAGIVQRTSSMRSAIHPLKTATDQDGYLAPSFHSQVSVNSSHYPFNNNTHPIILDPPPKKRLTPIHSPTTISQFSYPTHSPPVSPTSPDCIQCTSPMISHSNHNTPTSPGNHPFLHNNNLPPSSPHTPLTPSEHSMFPMPPTPTSPTSNTSFESLNSRKYVGNPSYSYNPNGSVPEGVIQNSRDSHLLKRNSSENVNTHCNGKTRQRLPSGYSQEAMFSGETTSSCNSNYKNIPGLDTPFTTTTLLLWAWQVAQGMEYLAKRKVLHGDLAARNLLLSENNVVKISDFGLSRDIYKKDVYMKKGDDLMPIKWMSIEAIRDRIFSVQSDVWAYGVTLWEIFTLGSTPYPGVEVNKDFLKLIEDGYRMEQPKLANKEMYRIILDCWNSDPKSRPSYQDISESIGNLLPDELIKNFINMNDINIQLNKERFETQTDYLEMMASPDIDNIMKIEKVEGDMPDYANISQIVDNTDESYLSMQTATGYSKVGLNPDYANANSVTMMHQLSNEHTLNHPNYLPMTPQRASHSPNTDIFSPRPDQDVFNPSHFTYRERTRTVSSQPSILEESLEELDVGNPDEIYNGNMGNGDNGNMEHHLLLKRQMSNQNGGRRRLYSNEENGDVITYEDENEECKRLNYVHSLRDSNSCITMNTSVGEVGYMNLPSTEESVLML</sequence>
<evidence type="ECO:0000256" key="8">
    <source>
        <dbReference type="ARBA" id="ARBA00023136"/>
    </source>
</evidence>
<dbReference type="Pfam" id="PF07679">
    <property type="entry name" value="I-set"/>
    <property type="match status" value="1"/>
</dbReference>
<keyword evidence="17" id="KW-0479">Metal-binding</keyword>
<reference evidence="24 25" key="1">
    <citation type="submission" date="2024-05" db="EMBL/GenBank/DDBJ databases">
        <authorList>
            <person name="Wallberg A."/>
        </authorList>
    </citation>
    <scope>NUCLEOTIDE SEQUENCE [LARGE SCALE GENOMIC DNA]</scope>
</reference>
<dbReference type="GO" id="GO:0046872">
    <property type="term" value="F:metal ion binding"/>
    <property type="evidence" value="ECO:0007669"/>
    <property type="project" value="UniProtKB-KW"/>
</dbReference>
<feature type="region of interest" description="Disordered" evidence="19">
    <location>
        <begin position="1057"/>
        <end position="1115"/>
    </location>
</feature>
<keyword evidence="9" id="KW-0829">Tyrosine-protein kinase</keyword>
<evidence type="ECO:0000256" key="21">
    <source>
        <dbReference type="SAM" id="SignalP"/>
    </source>
</evidence>
<feature type="transmembrane region" description="Helical" evidence="20">
    <location>
        <begin position="756"/>
        <end position="779"/>
    </location>
</feature>
<evidence type="ECO:0000256" key="19">
    <source>
        <dbReference type="SAM" id="MobiDB-lite"/>
    </source>
</evidence>
<feature type="domain" description="Ig-like" evidence="23">
    <location>
        <begin position="651"/>
        <end position="745"/>
    </location>
</feature>
<accession>A0AAV2PM98</accession>
<evidence type="ECO:0000256" key="14">
    <source>
        <dbReference type="ARBA" id="ARBA00051243"/>
    </source>
</evidence>
<gene>
    <name evidence="24" type="ORF">MNOR_LOCUS2241</name>
</gene>
<evidence type="ECO:0000313" key="25">
    <source>
        <dbReference type="Proteomes" id="UP001497623"/>
    </source>
</evidence>
<dbReference type="InterPro" id="IPR003598">
    <property type="entry name" value="Ig_sub2"/>
</dbReference>
<evidence type="ECO:0000256" key="10">
    <source>
        <dbReference type="ARBA" id="ARBA00023157"/>
    </source>
</evidence>
<dbReference type="SMART" id="SM00408">
    <property type="entry name" value="IGc2"/>
    <property type="match status" value="3"/>
</dbReference>
<feature type="compositionally biased region" description="Low complexity" evidence="19">
    <location>
        <begin position="1068"/>
        <end position="1094"/>
    </location>
</feature>
<keyword evidence="7 20" id="KW-1133">Transmembrane helix</keyword>
<dbReference type="GO" id="GO:0007169">
    <property type="term" value="P:cell surface receptor protein tyrosine kinase signaling pathway"/>
    <property type="evidence" value="ECO:0007669"/>
    <property type="project" value="TreeGrafter"/>
</dbReference>
<dbReference type="Proteomes" id="UP001497623">
    <property type="component" value="Unassembled WGS sequence"/>
</dbReference>
<dbReference type="InterPro" id="IPR007110">
    <property type="entry name" value="Ig-like_dom"/>
</dbReference>
<evidence type="ECO:0000256" key="7">
    <source>
        <dbReference type="ARBA" id="ARBA00022989"/>
    </source>
</evidence>
<evidence type="ECO:0000256" key="6">
    <source>
        <dbReference type="ARBA" id="ARBA00022840"/>
    </source>
</evidence>
<keyword evidence="2" id="KW-0808">Transferase</keyword>
<dbReference type="SUPFAM" id="SSF48726">
    <property type="entry name" value="Immunoglobulin"/>
    <property type="match status" value="5"/>
</dbReference>
<dbReference type="InterPro" id="IPR001245">
    <property type="entry name" value="Ser-Thr/Tyr_kinase_cat_dom"/>
</dbReference>
<dbReference type="InterPro" id="IPR050122">
    <property type="entry name" value="RTK"/>
</dbReference>
<feature type="compositionally biased region" description="Polar residues" evidence="19">
    <location>
        <begin position="1057"/>
        <end position="1067"/>
    </location>
</feature>
<dbReference type="InterPro" id="IPR013783">
    <property type="entry name" value="Ig-like_fold"/>
</dbReference>
<evidence type="ECO:0000256" key="4">
    <source>
        <dbReference type="ARBA" id="ARBA00022741"/>
    </source>
</evidence>
<feature type="binding site" evidence="17">
    <location>
        <position position="1243"/>
    </location>
    <ligand>
        <name>Mg(2+)</name>
        <dbReference type="ChEBI" id="CHEBI:18420"/>
    </ligand>
</feature>
<keyword evidence="21" id="KW-0732">Signal</keyword>
<evidence type="ECO:0000256" key="5">
    <source>
        <dbReference type="ARBA" id="ARBA00022777"/>
    </source>
</evidence>
<dbReference type="GO" id="GO:0004714">
    <property type="term" value="F:transmembrane receptor protein tyrosine kinase activity"/>
    <property type="evidence" value="ECO:0007669"/>
    <property type="project" value="UniProtKB-EC"/>
</dbReference>
<evidence type="ECO:0000256" key="12">
    <source>
        <dbReference type="ARBA" id="ARBA00023180"/>
    </source>
</evidence>
<evidence type="ECO:0000256" key="13">
    <source>
        <dbReference type="ARBA" id="ARBA00023319"/>
    </source>
</evidence>
<dbReference type="EMBL" id="CAXKWB010000662">
    <property type="protein sequence ID" value="CAL4061662.1"/>
    <property type="molecule type" value="Genomic_DNA"/>
</dbReference>
<dbReference type="Gene3D" id="2.60.40.10">
    <property type="entry name" value="Immunoglobulins"/>
    <property type="match status" value="5"/>
</dbReference>
<dbReference type="InterPro" id="IPR013098">
    <property type="entry name" value="Ig_I-set"/>
</dbReference>
<dbReference type="PANTHER" id="PTHR24416:SF600">
    <property type="entry name" value="PDGF- AND VEGF-RECEPTOR RELATED, ISOFORM J"/>
    <property type="match status" value="1"/>
</dbReference>
<keyword evidence="6 16" id="KW-0067">ATP-binding</keyword>
<comment type="catalytic activity">
    <reaction evidence="14">
        <text>L-tyrosyl-[protein] + ATP = O-phospho-L-tyrosyl-[protein] + ADP + H(+)</text>
        <dbReference type="Rhea" id="RHEA:10596"/>
        <dbReference type="Rhea" id="RHEA-COMP:10136"/>
        <dbReference type="Rhea" id="RHEA-COMP:20101"/>
        <dbReference type="ChEBI" id="CHEBI:15378"/>
        <dbReference type="ChEBI" id="CHEBI:30616"/>
        <dbReference type="ChEBI" id="CHEBI:46858"/>
        <dbReference type="ChEBI" id="CHEBI:61978"/>
        <dbReference type="ChEBI" id="CHEBI:456216"/>
        <dbReference type="EC" id="2.7.10.1"/>
    </reaction>
</comment>
<evidence type="ECO:0000256" key="1">
    <source>
        <dbReference type="ARBA" id="ARBA00004167"/>
    </source>
</evidence>
<dbReference type="GO" id="GO:0005524">
    <property type="term" value="F:ATP binding"/>
    <property type="evidence" value="ECO:0007669"/>
    <property type="project" value="UniProtKB-UniRule"/>
</dbReference>
<dbReference type="CDD" id="cd22541">
    <property type="entry name" value="SP5_N"/>
    <property type="match status" value="1"/>
</dbReference>
<dbReference type="InterPro" id="IPR011009">
    <property type="entry name" value="Kinase-like_dom_sf"/>
</dbReference>
<dbReference type="Gene3D" id="3.30.200.20">
    <property type="entry name" value="Phosphorylase Kinase, domain 1"/>
    <property type="match status" value="1"/>
</dbReference>
<feature type="non-terminal residue" evidence="24">
    <location>
        <position position="1624"/>
    </location>
</feature>
<keyword evidence="10" id="KW-1015">Disulfide bond</keyword>
<evidence type="ECO:0000259" key="23">
    <source>
        <dbReference type="PROSITE" id="PS50835"/>
    </source>
</evidence>
<keyword evidence="4 16" id="KW-0547">Nucleotide-binding</keyword>
<proteinExistence type="predicted"/>
<feature type="domain" description="Protein kinase" evidence="22">
    <location>
        <begin position="833"/>
        <end position="1366"/>
    </location>
</feature>
<feature type="binding site" evidence="16 18">
    <location>
        <position position="867"/>
    </location>
    <ligand>
        <name>ATP</name>
        <dbReference type="ChEBI" id="CHEBI:30616"/>
    </ligand>
</feature>
<keyword evidence="12" id="KW-0325">Glycoprotein</keyword>
<dbReference type="GO" id="GO:0043235">
    <property type="term" value="C:receptor complex"/>
    <property type="evidence" value="ECO:0007669"/>
    <property type="project" value="TreeGrafter"/>
</dbReference>
<evidence type="ECO:0000256" key="20">
    <source>
        <dbReference type="SAM" id="Phobius"/>
    </source>
</evidence>
<evidence type="ECO:0000256" key="3">
    <source>
        <dbReference type="ARBA" id="ARBA00022692"/>
    </source>
</evidence>
<comment type="caution">
    <text evidence="24">The sequence shown here is derived from an EMBL/GenBank/DDBJ whole genome shotgun (WGS) entry which is preliminary data.</text>
</comment>
<dbReference type="InterPro" id="IPR000719">
    <property type="entry name" value="Prot_kinase_dom"/>
</dbReference>
<keyword evidence="25" id="KW-1185">Reference proteome</keyword>
<evidence type="ECO:0000256" key="9">
    <source>
        <dbReference type="ARBA" id="ARBA00023137"/>
    </source>
</evidence>
<evidence type="ECO:0000256" key="18">
    <source>
        <dbReference type="PROSITE-ProRule" id="PRU10141"/>
    </source>
</evidence>
<evidence type="ECO:0000256" key="16">
    <source>
        <dbReference type="PIRSR" id="PIRSR000615-2"/>
    </source>
</evidence>
<feature type="region of interest" description="Disordered" evidence="19">
    <location>
        <begin position="1476"/>
        <end position="1497"/>
    </location>
</feature>
<dbReference type="InterPro" id="IPR017441">
    <property type="entry name" value="Protein_kinase_ATP_BS"/>
</dbReference>
<feature type="active site" description="Proton acceptor" evidence="15">
    <location>
        <position position="1225"/>
    </location>
</feature>